<keyword evidence="13" id="KW-0675">Receptor</keyword>
<evidence type="ECO:0000256" key="9">
    <source>
        <dbReference type="ARBA" id="ARBA00022840"/>
    </source>
</evidence>
<dbReference type="InterPro" id="IPR011009">
    <property type="entry name" value="Kinase-like_dom_sf"/>
</dbReference>
<keyword evidence="6" id="KW-0677">Repeat</keyword>
<dbReference type="Gene3D" id="3.30.200.20">
    <property type="entry name" value="Phosphorylase Kinase, domain 1"/>
    <property type="match status" value="1"/>
</dbReference>
<evidence type="ECO:0000256" key="14">
    <source>
        <dbReference type="ARBA" id="ARBA00023180"/>
    </source>
</evidence>
<evidence type="ECO:0000256" key="15">
    <source>
        <dbReference type="ARBA" id="ARBA00051243"/>
    </source>
</evidence>
<keyword evidence="10" id="KW-1133">Transmembrane helix</keyword>
<dbReference type="InterPro" id="IPR000719">
    <property type="entry name" value="Prot_kinase_dom"/>
</dbReference>
<dbReference type="Gene3D" id="1.10.510.10">
    <property type="entry name" value="Transferase(Phosphotransferase) domain 1"/>
    <property type="match status" value="1"/>
</dbReference>
<organism evidence="17 18">
    <name type="scientific">Melopsittacus undulatus</name>
    <name type="common">Budgerigar</name>
    <name type="synonym">Psittacus undulatus</name>
    <dbReference type="NCBI Taxonomy" id="13146"/>
    <lineage>
        <taxon>Eukaryota</taxon>
        <taxon>Metazoa</taxon>
        <taxon>Chordata</taxon>
        <taxon>Craniata</taxon>
        <taxon>Vertebrata</taxon>
        <taxon>Euteleostomi</taxon>
        <taxon>Archelosauria</taxon>
        <taxon>Archosauria</taxon>
        <taxon>Dinosauria</taxon>
        <taxon>Saurischia</taxon>
        <taxon>Theropoda</taxon>
        <taxon>Coelurosauria</taxon>
        <taxon>Aves</taxon>
        <taxon>Neognathae</taxon>
        <taxon>Neoaves</taxon>
        <taxon>Telluraves</taxon>
        <taxon>Australaves</taxon>
        <taxon>Psittaciformes</taxon>
        <taxon>Psittaculidae</taxon>
        <taxon>Melopsittacus</taxon>
    </lineage>
</organism>
<keyword evidence="3" id="KW-0597">Phosphoprotein</keyword>
<reference evidence="17" key="3">
    <citation type="submission" date="2025-09" db="UniProtKB">
        <authorList>
            <consortium name="Ensembl"/>
        </authorList>
    </citation>
    <scope>IDENTIFICATION</scope>
</reference>
<evidence type="ECO:0000256" key="4">
    <source>
        <dbReference type="ARBA" id="ARBA00022679"/>
    </source>
</evidence>
<dbReference type="InterPro" id="IPR020635">
    <property type="entry name" value="Tyr_kinase_cat_dom"/>
</dbReference>
<dbReference type="FunFam" id="3.30.200.20:FF:000509">
    <property type="entry name" value="Tyrosine-protein kinase receptor UFO"/>
    <property type="match status" value="1"/>
</dbReference>
<evidence type="ECO:0000256" key="10">
    <source>
        <dbReference type="ARBA" id="ARBA00022989"/>
    </source>
</evidence>
<dbReference type="GO" id="GO:0004714">
    <property type="term" value="F:transmembrane receptor protein tyrosine kinase activity"/>
    <property type="evidence" value="ECO:0007669"/>
    <property type="project" value="UniProtKB-EC"/>
</dbReference>
<keyword evidence="11" id="KW-0472">Membrane</keyword>
<keyword evidence="7" id="KW-0547">Nucleotide-binding</keyword>
<dbReference type="GO" id="GO:0007169">
    <property type="term" value="P:cell surface receptor protein tyrosine kinase signaling pathway"/>
    <property type="evidence" value="ECO:0007669"/>
    <property type="project" value="TreeGrafter"/>
</dbReference>
<evidence type="ECO:0000256" key="13">
    <source>
        <dbReference type="ARBA" id="ARBA00023170"/>
    </source>
</evidence>
<dbReference type="PRINTS" id="PR00109">
    <property type="entry name" value="TYRKINASE"/>
</dbReference>
<keyword evidence="8" id="KW-0418">Kinase</keyword>
<dbReference type="GO" id="GO:0005524">
    <property type="term" value="F:ATP binding"/>
    <property type="evidence" value="ECO:0007669"/>
    <property type="project" value="UniProtKB-UniRule"/>
</dbReference>
<keyword evidence="14" id="KW-0325">Glycoprotein</keyword>
<keyword evidence="5" id="KW-0812">Transmembrane</keyword>
<reference evidence="17" key="2">
    <citation type="submission" date="2025-08" db="UniProtKB">
        <authorList>
            <consortium name="Ensembl"/>
        </authorList>
    </citation>
    <scope>IDENTIFICATION</scope>
</reference>
<feature type="compositionally biased region" description="Pro residues" evidence="16">
    <location>
        <begin position="530"/>
        <end position="539"/>
    </location>
</feature>
<keyword evidence="12" id="KW-0829">Tyrosine-protein kinase</keyword>
<dbReference type="Gene3D" id="2.60.40.10">
    <property type="entry name" value="Immunoglobulins"/>
    <property type="match status" value="2"/>
</dbReference>
<dbReference type="FunFam" id="1.10.510.10:FF:000089">
    <property type="entry name" value="Tyrosine-protein kinase receptor TYRO3"/>
    <property type="match status" value="1"/>
</dbReference>
<dbReference type="PROSITE" id="PS00109">
    <property type="entry name" value="PROTEIN_KINASE_TYR"/>
    <property type="match status" value="1"/>
</dbReference>
<dbReference type="GO" id="GO:0005886">
    <property type="term" value="C:plasma membrane"/>
    <property type="evidence" value="ECO:0007669"/>
    <property type="project" value="TreeGrafter"/>
</dbReference>
<evidence type="ECO:0000256" key="7">
    <source>
        <dbReference type="ARBA" id="ARBA00022741"/>
    </source>
</evidence>
<evidence type="ECO:0000256" key="11">
    <source>
        <dbReference type="ARBA" id="ARBA00023136"/>
    </source>
</evidence>
<dbReference type="AlphaFoldDB" id="A0A8V5GTI7"/>
<evidence type="ECO:0000256" key="5">
    <source>
        <dbReference type="ARBA" id="ARBA00022692"/>
    </source>
</evidence>
<protein>
    <recommendedName>
        <fullName evidence="2">receptor protein-tyrosine kinase</fullName>
        <ecNumber evidence="2">2.7.10.1</ecNumber>
    </recommendedName>
</protein>
<dbReference type="PROSITE" id="PS50853">
    <property type="entry name" value="FN3"/>
    <property type="match status" value="1"/>
</dbReference>
<gene>
    <name evidence="17" type="primary">LOC117437602</name>
</gene>
<dbReference type="InterPro" id="IPR013783">
    <property type="entry name" value="Ig-like_fold"/>
</dbReference>
<evidence type="ECO:0000256" key="2">
    <source>
        <dbReference type="ARBA" id="ARBA00011902"/>
    </source>
</evidence>
<dbReference type="GO" id="GO:0007399">
    <property type="term" value="P:nervous system development"/>
    <property type="evidence" value="ECO:0007669"/>
    <property type="project" value="TreeGrafter"/>
</dbReference>
<sequence>MLSLYGLCVAPCRRRPAGACTSARPRCPPPALRLGGLRPFTRYRVRVRCGPSPWSQWESAETLEGAPGSPPSNVTLERAGGRARARWAPPSGALNGALRGYRLRYGGDRDPQVELDVGLAQEQSLELQQNLWVRVAPYTGGGEGPWTRASHKLCIPYPIYPIFYIPYIPYPISYIHIPYPISHISHILYFRVRSSYSRRSTNALLSRLGISEELQEKLRDVTLDRHRLALGKTLGEGEFGSVVEGQLQQESGVLRVAVKSMKVPMCSRAQLEQFLSEAACMKEFEHPNVMGLIGVCLQPWGEGSLPAPIVVLPFMAHGDLHSFLLQARLGQPPRALSPGMLLCFLRDIAAGMEYLSLRNFIHRDLAARNCMLDARLRVLVADFGLAKRLGEGQYYRQGRVAPVPVKWVALESLESRVYSTKSDVWSFGVTMWEVLARGRTPYPGLENGDVYEYLRGGQRLRAPPDCPPELYSLMLRCWAADPRARPSFTELGGALRALPPPAPLYVNMGEGGAAGGGGEGGGKEVEGVSPPEPPPPPPHSDGGGGPGRYVVCPPPPNGEPPEETPPHWDVHEGGG</sequence>
<keyword evidence="4" id="KW-0808">Transferase</keyword>
<dbReference type="Ensembl" id="ENSMUNT00000035632.1">
    <property type="protein sequence ID" value="ENSMUNP00000029507.1"/>
    <property type="gene ID" value="ENSMUNG00000022103.1"/>
</dbReference>
<feature type="compositionally biased region" description="Gly residues" evidence="16">
    <location>
        <begin position="509"/>
        <end position="520"/>
    </location>
</feature>
<evidence type="ECO:0000256" key="16">
    <source>
        <dbReference type="SAM" id="MobiDB-lite"/>
    </source>
</evidence>
<comment type="catalytic activity">
    <reaction evidence="15">
        <text>L-tyrosyl-[protein] + ATP = O-phospho-L-tyrosyl-[protein] + ADP + H(+)</text>
        <dbReference type="Rhea" id="RHEA:10596"/>
        <dbReference type="Rhea" id="RHEA-COMP:10136"/>
        <dbReference type="Rhea" id="RHEA-COMP:20101"/>
        <dbReference type="ChEBI" id="CHEBI:15378"/>
        <dbReference type="ChEBI" id="CHEBI:30616"/>
        <dbReference type="ChEBI" id="CHEBI:46858"/>
        <dbReference type="ChEBI" id="CHEBI:61978"/>
        <dbReference type="ChEBI" id="CHEBI:456216"/>
        <dbReference type="EC" id="2.7.10.1"/>
    </reaction>
</comment>
<dbReference type="InterPro" id="IPR003961">
    <property type="entry name" value="FN3_dom"/>
</dbReference>
<dbReference type="PANTHER" id="PTHR24416">
    <property type="entry name" value="TYROSINE-PROTEIN KINASE RECEPTOR"/>
    <property type="match status" value="1"/>
</dbReference>
<dbReference type="PROSITE" id="PS50011">
    <property type="entry name" value="PROTEIN_KINASE_DOM"/>
    <property type="match status" value="1"/>
</dbReference>
<dbReference type="GO" id="GO:0006909">
    <property type="term" value="P:phagocytosis"/>
    <property type="evidence" value="ECO:0007669"/>
    <property type="project" value="TreeGrafter"/>
</dbReference>
<dbReference type="Pfam" id="PF07714">
    <property type="entry name" value="PK_Tyr_Ser-Thr"/>
    <property type="match status" value="1"/>
</dbReference>
<evidence type="ECO:0000313" key="17">
    <source>
        <dbReference type="Ensembl" id="ENSMUNP00000029507.1"/>
    </source>
</evidence>
<comment type="subcellular location">
    <subcellularLocation>
        <location evidence="1">Membrane</location>
        <topology evidence="1">Single-pass type I membrane protein</topology>
    </subcellularLocation>
</comment>
<dbReference type="InterPro" id="IPR017441">
    <property type="entry name" value="Protein_kinase_ATP_BS"/>
</dbReference>
<dbReference type="SUPFAM" id="SSF56112">
    <property type="entry name" value="Protein kinase-like (PK-like)"/>
    <property type="match status" value="1"/>
</dbReference>
<evidence type="ECO:0000256" key="6">
    <source>
        <dbReference type="ARBA" id="ARBA00022737"/>
    </source>
</evidence>
<feature type="compositionally biased region" description="Basic and acidic residues" evidence="16">
    <location>
        <begin position="564"/>
        <end position="575"/>
    </location>
</feature>
<evidence type="ECO:0000256" key="1">
    <source>
        <dbReference type="ARBA" id="ARBA00004479"/>
    </source>
</evidence>
<dbReference type="GO" id="GO:0016477">
    <property type="term" value="P:cell migration"/>
    <property type="evidence" value="ECO:0007669"/>
    <property type="project" value="TreeGrafter"/>
</dbReference>
<dbReference type="EC" id="2.7.10.1" evidence="2"/>
<dbReference type="PROSITE" id="PS00107">
    <property type="entry name" value="PROTEIN_KINASE_ATP"/>
    <property type="match status" value="1"/>
</dbReference>
<keyword evidence="18" id="KW-1185">Reference proteome</keyword>
<dbReference type="Proteomes" id="UP000694405">
    <property type="component" value="Chromosome 24"/>
</dbReference>
<dbReference type="GO" id="GO:0043235">
    <property type="term" value="C:receptor complex"/>
    <property type="evidence" value="ECO:0007669"/>
    <property type="project" value="TreeGrafter"/>
</dbReference>
<dbReference type="SMART" id="SM00219">
    <property type="entry name" value="TyrKc"/>
    <property type="match status" value="1"/>
</dbReference>
<evidence type="ECO:0000313" key="18">
    <source>
        <dbReference type="Proteomes" id="UP000694405"/>
    </source>
</evidence>
<feature type="region of interest" description="Disordered" evidence="16">
    <location>
        <begin position="507"/>
        <end position="575"/>
    </location>
</feature>
<name>A0A8V5GTI7_MELUD</name>
<dbReference type="CDD" id="cd00063">
    <property type="entry name" value="FN3"/>
    <property type="match status" value="2"/>
</dbReference>
<dbReference type="SUPFAM" id="SSF49265">
    <property type="entry name" value="Fibronectin type III"/>
    <property type="match status" value="1"/>
</dbReference>
<evidence type="ECO:0000256" key="8">
    <source>
        <dbReference type="ARBA" id="ARBA00022777"/>
    </source>
</evidence>
<dbReference type="InterPro" id="IPR001245">
    <property type="entry name" value="Ser-Thr/Tyr_kinase_cat_dom"/>
</dbReference>
<proteinExistence type="predicted"/>
<dbReference type="InterPro" id="IPR008266">
    <property type="entry name" value="Tyr_kinase_AS"/>
</dbReference>
<evidence type="ECO:0000256" key="3">
    <source>
        <dbReference type="ARBA" id="ARBA00022553"/>
    </source>
</evidence>
<dbReference type="InterPro" id="IPR050122">
    <property type="entry name" value="RTK"/>
</dbReference>
<keyword evidence="9" id="KW-0067">ATP-binding</keyword>
<dbReference type="InterPro" id="IPR036116">
    <property type="entry name" value="FN3_sf"/>
</dbReference>
<accession>A0A8V5GTI7</accession>
<dbReference type="PANTHER" id="PTHR24416:SF628">
    <property type="entry name" value="TYROSINE-PROTEIN KINASE MER-LIKE"/>
    <property type="match status" value="1"/>
</dbReference>
<evidence type="ECO:0000256" key="12">
    <source>
        <dbReference type="ARBA" id="ARBA00023137"/>
    </source>
</evidence>
<reference evidence="17" key="1">
    <citation type="submission" date="2020-03" db="EMBL/GenBank/DDBJ databases">
        <title>Melopsittacus undulatus (budgerigar) genome, bMelUnd1, maternal haplotype with Z.</title>
        <authorList>
            <person name="Gedman G."/>
            <person name="Mountcastle J."/>
            <person name="Haase B."/>
            <person name="Formenti G."/>
            <person name="Wright T."/>
            <person name="Apodaca J."/>
            <person name="Pelan S."/>
            <person name="Chow W."/>
            <person name="Rhie A."/>
            <person name="Howe K."/>
            <person name="Fedrigo O."/>
            <person name="Jarvis E.D."/>
        </authorList>
    </citation>
    <scope>NUCLEOTIDE SEQUENCE [LARGE SCALE GENOMIC DNA]</scope>
</reference>